<dbReference type="EMBL" id="CM042038">
    <property type="protein sequence ID" value="KAI3731787.1"/>
    <property type="molecule type" value="Genomic_DNA"/>
</dbReference>
<gene>
    <name evidence="1" type="ORF">L1987_62976</name>
</gene>
<dbReference type="Proteomes" id="UP001056120">
    <property type="component" value="Linkage Group LG21"/>
</dbReference>
<keyword evidence="2" id="KW-1185">Reference proteome</keyword>
<evidence type="ECO:0000313" key="1">
    <source>
        <dbReference type="EMBL" id="KAI3731787.1"/>
    </source>
</evidence>
<name>A0ACB9CCB1_9ASTR</name>
<sequence>MYARLFCSKVPLLLHAVLLLPELQVEPSVLTRVLFSSLLLVFVSSDLHVCWFRASQFVPAPPEKKTGVTTSAMSSTFVWPYFSGDLVIFIVLSKAKVNSR</sequence>
<evidence type="ECO:0000313" key="2">
    <source>
        <dbReference type="Proteomes" id="UP001056120"/>
    </source>
</evidence>
<reference evidence="1 2" key="2">
    <citation type="journal article" date="2022" name="Mol. Ecol. Resour.">
        <title>The genomes of chicory, endive, great burdock and yacon provide insights into Asteraceae paleo-polyploidization history and plant inulin production.</title>
        <authorList>
            <person name="Fan W."/>
            <person name="Wang S."/>
            <person name="Wang H."/>
            <person name="Wang A."/>
            <person name="Jiang F."/>
            <person name="Liu H."/>
            <person name="Zhao H."/>
            <person name="Xu D."/>
            <person name="Zhang Y."/>
        </authorList>
    </citation>
    <scope>NUCLEOTIDE SEQUENCE [LARGE SCALE GENOMIC DNA]</scope>
    <source>
        <strain evidence="2">cv. Yunnan</strain>
        <tissue evidence="1">Leaves</tissue>
    </source>
</reference>
<comment type="caution">
    <text evidence="1">The sequence shown here is derived from an EMBL/GenBank/DDBJ whole genome shotgun (WGS) entry which is preliminary data.</text>
</comment>
<proteinExistence type="predicted"/>
<organism evidence="1 2">
    <name type="scientific">Smallanthus sonchifolius</name>
    <dbReference type="NCBI Taxonomy" id="185202"/>
    <lineage>
        <taxon>Eukaryota</taxon>
        <taxon>Viridiplantae</taxon>
        <taxon>Streptophyta</taxon>
        <taxon>Embryophyta</taxon>
        <taxon>Tracheophyta</taxon>
        <taxon>Spermatophyta</taxon>
        <taxon>Magnoliopsida</taxon>
        <taxon>eudicotyledons</taxon>
        <taxon>Gunneridae</taxon>
        <taxon>Pentapetalae</taxon>
        <taxon>asterids</taxon>
        <taxon>campanulids</taxon>
        <taxon>Asterales</taxon>
        <taxon>Asteraceae</taxon>
        <taxon>Asteroideae</taxon>
        <taxon>Heliantheae alliance</taxon>
        <taxon>Millerieae</taxon>
        <taxon>Smallanthus</taxon>
    </lineage>
</organism>
<reference evidence="2" key="1">
    <citation type="journal article" date="2022" name="Mol. Ecol. Resour.">
        <title>The genomes of chicory, endive, great burdock and yacon provide insights into Asteraceae palaeo-polyploidization history and plant inulin production.</title>
        <authorList>
            <person name="Fan W."/>
            <person name="Wang S."/>
            <person name="Wang H."/>
            <person name="Wang A."/>
            <person name="Jiang F."/>
            <person name="Liu H."/>
            <person name="Zhao H."/>
            <person name="Xu D."/>
            <person name="Zhang Y."/>
        </authorList>
    </citation>
    <scope>NUCLEOTIDE SEQUENCE [LARGE SCALE GENOMIC DNA]</scope>
    <source>
        <strain evidence="2">cv. Yunnan</strain>
    </source>
</reference>
<accession>A0ACB9CCB1</accession>
<protein>
    <submittedName>
        <fullName evidence="1">Uncharacterized protein</fullName>
    </submittedName>
</protein>